<organism evidence="3 4">
    <name type="scientific">Digitaria exilis</name>
    <dbReference type="NCBI Taxonomy" id="1010633"/>
    <lineage>
        <taxon>Eukaryota</taxon>
        <taxon>Viridiplantae</taxon>
        <taxon>Streptophyta</taxon>
        <taxon>Embryophyta</taxon>
        <taxon>Tracheophyta</taxon>
        <taxon>Spermatophyta</taxon>
        <taxon>Magnoliopsida</taxon>
        <taxon>Liliopsida</taxon>
        <taxon>Poales</taxon>
        <taxon>Poaceae</taxon>
        <taxon>PACMAD clade</taxon>
        <taxon>Panicoideae</taxon>
        <taxon>Panicodae</taxon>
        <taxon>Paniceae</taxon>
        <taxon>Anthephorinae</taxon>
        <taxon>Digitaria</taxon>
    </lineage>
</organism>
<dbReference type="Proteomes" id="UP000636709">
    <property type="component" value="Unassembled WGS sequence"/>
</dbReference>
<proteinExistence type="predicted"/>
<keyword evidence="4" id="KW-1185">Reference proteome</keyword>
<comment type="caution">
    <text evidence="3">The sequence shown here is derived from an EMBL/GenBank/DDBJ whole genome shotgun (WGS) entry which is preliminary data.</text>
</comment>
<evidence type="ECO:0000256" key="1">
    <source>
        <dbReference type="SAM" id="MobiDB-lite"/>
    </source>
</evidence>
<dbReference type="InterPro" id="IPR005174">
    <property type="entry name" value="KIB1-4_b-propeller"/>
</dbReference>
<sequence length="364" mass="39682">MDMDVEPNHVKNKSKGSEEARSLPMAMFTMDRSSKKRLLFDVTTRTIRSVTSSVFADATCAFENGGWLLMIQRNKPPPPVAFVEQQAAVFLIHPTTGTRLDLPPLSPSSSSGFFVFYVNSHGAPLVVAHVEAISLVPTVHVACPGDLFWSVYKHDVDVAAMEEETHQHQPWRRRQRRRLVEPVSIADVALVGTPAVCLDAGGEVLVFDVAEMTWRRRTPAVIPDGGGIAEYERSLVAAGGEVVLVSRPRAVGNAAASRFFRLDMAELEWAPMERRELDDTSWFLRKGQSFRAKDPGKRRVYVFGGGSTAAEASVAGGSSGIKSITNVYGYGLDDGSVEMVIPASIVTEGCRWVRPSVFATSAAT</sequence>
<dbReference type="PANTHER" id="PTHR33127:SF53">
    <property type="entry name" value="OS06G0702200 PROTEIN"/>
    <property type="match status" value="1"/>
</dbReference>
<dbReference type="Pfam" id="PF03478">
    <property type="entry name" value="Beta-prop_KIB1-4"/>
    <property type="match status" value="1"/>
</dbReference>
<protein>
    <recommendedName>
        <fullName evidence="2">KIB1-4 beta-propeller domain-containing protein</fullName>
    </recommendedName>
</protein>
<feature type="domain" description="KIB1-4 beta-propeller" evidence="2">
    <location>
        <begin position="42"/>
        <end position="294"/>
    </location>
</feature>
<dbReference type="EMBL" id="JACEFO010000429">
    <property type="protein sequence ID" value="KAF8772152.1"/>
    <property type="molecule type" value="Genomic_DNA"/>
</dbReference>
<dbReference type="PANTHER" id="PTHR33127">
    <property type="entry name" value="TRANSMEMBRANE PROTEIN"/>
    <property type="match status" value="1"/>
</dbReference>
<evidence type="ECO:0000259" key="2">
    <source>
        <dbReference type="Pfam" id="PF03478"/>
    </source>
</evidence>
<gene>
    <name evidence="3" type="ORF">HU200_006150</name>
</gene>
<feature type="region of interest" description="Disordered" evidence="1">
    <location>
        <begin position="1"/>
        <end position="22"/>
    </location>
</feature>
<evidence type="ECO:0000313" key="3">
    <source>
        <dbReference type="EMBL" id="KAF8772152.1"/>
    </source>
</evidence>
<dbReference type="AlphaFoldDB" id="A0A835FQV4"/>
<accession>A0A835FQV4</accession>
<name>A0A835FQV4_9POAL</name>
<dbReference type="OrthoDB" id="582752at2759"/>
<evidence type="ECO:0000313" key="4">
    <source>
        <dbReference type="Proteomes" id="UP000636709"/>
    </source>
</evidence>
<reference evidence="3" key="1">
    <citation type="submission" date="2020-07" db="EMBL/GenBank/DDBJ databases">
        <title>Genome sequence and genetic diversity analysis of an under-domesticated orphan crop, white fonio (Digitaria exilis).</title>
        <authorList>
            <person name="Bennetzen J.L."/>
            <person name="Chen S."/>
            <person name="Ma X."/>
            <person name="Wang X."/>
            <person name="Yssel A.E.J."/>
            <person name="Chaluvadi S.R."/>
            <person name="Johnson M."/>
            <person name="Gangashetty P."/>
            <person name="Hamidou F."/>
            <person name="Sanogo M.D."/>
            <person name="Zwaenepoel A."/>
            <person name="Wallace J."/>
            <person name="Van De Peer Y."/>
            <person name="Van Deynze A."/>
        </authorList>
    </citation>
    <scope>NUCLEOTIDE SEQUENCE</scope>
    <source>
        <tissue evidence="3">Leaves</tissue>
    </source>
</reference>